<sequence>MPNRIVDFLSRTQLIPTNEADILMSLVKPMTLLKGEYLNFEDKIPKHGAFVISGVLREFYTDAKGVDYIRRFAYENWWMVDLYELIQNKPALCSVQALEKTELLTFTKEDCLVLMEKCPVASKVLEEISAAEKYSLAKKEKQKRSLTAQENYEHLIKLHPRIDKRIPLFHIASYLNIKPESLSRIRKQMSLTKKNS</sequence>
<comment type="caution">
    <text evidence="1">The sequence shown here is derived from an EMBL/GenBank/DDBJ whole genome shotgun (WGS) entry which is preliminary data.</text>
</comment>
<organism evidence="1 2">
    <name type="scientific">Wenyingzhuangia gilva</name>
    <dbReference type="NCBI Taxonomy" id="3057677"/>
    <lineage>
        <taxon>Bacteria</taxon>
        <taxon>Pseudomonadati</taxon>
        <taxon>Bacteroidota</taxon>
        <taxon>Flavobacteriia</taxon>
        <taxon>Flavobacteriales</taxon>
        <taxon>Flavobacteriaceae</taxon>
        <taxon>Wenyingzhuangia</taxon>
    </lineage>
</organism>
<accession>A0ABT8VMS7</accession>
<evidence type="ECO:0000313" key="1">
    <source>
        <dbReference type="EMBL" id="MDO3693278.1"/>
    </source>
</evidence>
<dbReference type="SUPFAM" id="SSF51206">
    <property type="entry name" value="cAMP-binding domain-like"/>
    <property type="match status" value="1"/>
</dbReference>
<protein>
    <submittedName>
        <fullName evidence="1">Crp/Fnr family transcriptional regulator</fullName>
    </submittedName>
</protein>
<name>A0ABT8VMS7_9FLAO</name>
<evidence type="ECO:0000313" key="2">
    <source>
        <dbReference type="Proteomes" id="UP001168642"/>
    </source>
</evidence>
<keyword evidence="2" id="KW-1185">Reference proteome</keyword>
<proteinExistence type="predicted"/>
<dbReference type="EMBL" id="JAUMIT010000001">
    <property type="protein sequence ID" value="MDO3693278.1"/>
    <property type="molecule type" value="Genomic_DNA"/>
</dbReference>
<dbReference type="Proteomes" id="UP001168642">
    <property type="component" value="Unassembled WGS sequence"/>
</dbReference>
<gene>
    <name evidence="1" type="ORF">QVZ41_00245</name>
</gene>
<dbReference type="InterPro" id="IPR014710">
    <property type="entry name" value="RmlC-like_jellyroll"/>
</dbReference>
<dbReference type="RefSeq" id="WP_302882551.1">
    <property type="nucleotide sequence ID" value="NZ_JAUMIT010000001.1"/>
</dbReference>
<dbReference type="InterPro" id="IPR018490">
    <property type="entry name" value="cNMP-bd_dom_sf"/>
</dbReference>
<reference evidence="1" key="1">
    <citation type="submission" date="2023-07" db="EMBL/GenBank/DDBJ databases">
        <title>Wenyingzhuangia sp. chi5 genome sequencing and assembly.</title>
        <authorList>
            <person name="Park S."/>
        </authorList>
    </citation>
    <scope>NUCLEOTIDE SEQUENCE</scope>
    <source>
        <strain evidence="1">Chi5</strain>
    </source>
</reference>
<dbReference type="Gene3D" id="2.60.120.10">
    <property type="entry name" value="Jelly Rolls"/>
    <property type="match status" value="1"/>
</dbReference>